<dbReference type="EMBL" id="QHKI01000001">
    <property type="protein sequence ID" value="RSM91498.1"/>
    <property type="molecule type" value="Genomic_DNA"/>
</dbReference>
<sequence length="149" mass="16248">MRLTNDAGPRKLLAQRLKDIGCPVDMDGNDWLEEGDLTPPVAISDTSRQRPTGPKIAVTDDDGDEDGIVLDNFTVASDHTVHGEAYNGSTVKKTMSLTATFYDTDRRILGTARGVVNELAPGQTKTFSLPTWDDVSAYQDFKVQIDAAF</sequence>
<evidence type="ECO:0000313" key="2">
    <source>
        <dbReference type="EMBL" id="RSM91498.1"/>
    </source>
</evidence>
<dbReference type="Proteomes" id="UP000287547">
    <property type="component" value="Unassembled WGS sequence"/>
</dbReference>
<organism evidence="2 3">
    <name type="scientific">Kibdelosporangium aridum</name>
    <dbReference type="NCBI Taxonomy" id="2030"/>
    <lineage>
        <taxon>Bacteria</taxon>
        <taxon>Bacillati</taxon>
        <taxon>Actinomycetota</taxon>
        <taxon>Actinomycetes</taxon>
        <taxon>Pseudonocardiales</taxon>
        <taxon>Pseudonocardiaceae</taxon>
        <taxon>Kibdelosporangium</taxon>
    </lineage>
</organism>
<dbReference type="NCBIfam" id="NF038353">
    <property type="entry name" value="FxLYD_dom"/>
    <property type="match status" value="1"/>
</dbReference>
<gene>
    <name evidence="2" type="ORF">DMH04_00375</name>
</gene>
<feature type="region of interest" description="Disordered" evidence="1">
    <location>
        <begin position="40"/>
        <end position="61"/>
    </location>
</feature>
<reference evidence="2 3" key="1">
    <citation type="submission" date="2018-05" db="EMBL/GenBank/DDBJ databases">
        <title>Evolution of GPA BGCs.</title>
        <authorList>
            <person name="Waglechner N."/>
            <person name="Wright G.D."/>
        </authorList>
    </citation>
    <scope>NUCLEOTIDE SEQUENCE [LARGE SCALE GENOMIC DNA]</scope>
    <source>
        <strain evidence="2 3">A82846</strain>
    </source>
</reference>
<evidence type="ECO:0000313" key="3">
    <source>
        <dbReference type="Proteomes" id="UP000287547"/>
    </source>
</evidence>
<accession>A0A428ZTX6</accession>
<name>A0A428ZTX6_KIBAR</name>
<dbReference type="OrthoDB" id="8137562at2"/>
<protein>
    <submittedName>
        <fullName evidence="2">Uncharacterized protein</fullName>
    </submittedName>
</protein>
<proteinExistence type="predicted"/>
<dbReference type="AlphaFoldDB" id="A0A428ZTX6"/>
<dbReference type="InterPro" id="IPR047676">
    <property type="entry name" value="FxLYD_dom"/>
</dbReference>
<dbReference type="RefSeq" id="WP_037256441.1">
    <property type="nucleotide sequence ID" value="NZ_QHKI01000001.1"/>
</dbReference>
<evidence type="ECO:0000256" key="1">
    <source>
        <dbReference type="SAM" id="MobiDB-lite"/>
    </source>
</evidence>
<comment type="caution">
    <text evidence="2">The sequence shown here is derived from an EMBL/GenBank/DDBJ whole genome shotgun (WGS) entry which is preliminary data.</text>
</comment>